<dbReference type="GO" id="GO:0008168">
    <property type="term" value="F:methyltransferase activity"/>
    <property type="evidence" value="ECO:0007669"/>
    <property type="project" value="UniProtKB-KW"/>
</dbReference>
<comment type="caution">
    <text evidence="2">The sequence shown here is derived from an EMBL/GenBank/DDBJ whole genome shotgun (WGS) entry which is preliminary data.</text>
</comment>
<dbReference type="PANTHER" id="PTHR43667:SF2">
    <property type="entry name" value="FATTY ACID C-METHYL TRANSFERASE"/>
    <property type="match status" value="1"/>
</dbReference>
<evidence type="ECO:0000313" key="2">
    <source>
        <dbReference type="EMBL" id="GAA2126656.1"/>
    </source>
</evidence>
<dbReference type="Proteomes" id="UP001500443">
    <property type="component" value="Unassembled WGS sequence"/>
</dbReference>
<keyword evidence="3" id="KW-1185">Reference proteome</keyword>
<dbReference type="EMBL" id="BAAAPF010000098">
    <property type="protein sequence ID" value="GAA2126656.1"/>
    <property type="molecule type" value="Genomic_DNA"/>
</dbReference>
<name>A0ABN2YG48_9ACTN</name>
<dbReference type="CDD" id="cd02440">
    <property type="entry name" value="AdoMet_MTases"/>
    <property type="match status" value="1"/>
</dbReference>
<organism evidence="2 3">
    <name type="scientific">Streptomyces synnematoformans</name>
    <dbReference type="NCBI Taxonomy" id="415721"/>
    <lineage>
        <taxon>Bacteria</taxon>
        <taxon>Bacillati</taxon>
        <taxon>Actinomycetota</taxon>
        <taxon>Actinomycetes</taxon>
        <taxon>Kitasatosporales</taxon>
        <taxon>Streptomycetaceae</taxon>
        <taxon>Streptomyces</taxon>
    </lineage>
</organism>
<dbReference type="Gene3D" id="3.40.50.150">
    <property type="entry name" value="Vaccinia Virus protein VP39"/>
    <property type="match status" value="1"/>
</dbReference>
<protein>
    <submittedName>
        <fullName evidence="2">Class I SAM-dependent methyltransferase</fullName>
    </submittedName>
</protein>
<accession>A0ABN2YG48</accession>
<feature type="domain" description="Methyltransferase" evidence="1">
    <location>
        <begin position="48"/>
        <end position="143"/>
    </location>
</feature>
<keyword evidence="2" id="KW-0489">Methyltransferase</keyword>
<dbReference type="PANTHER" id="PTHR43667">
    <property type="entry name" value="CYCLOPROPANE-FATTY-ACYL-PHOSPHOLIPID SYNTHASE"/>
    <property type="match status" value="1"/>
</dbReference>
<reference evidence="2 3" key="1">
    <citation type="journal article" date="2019" name="Int. J. Syst. Evol. Microbiol.">
        <title>The Global Catalogue of Microorganisms (GCM) 10K type strain sequencing project: providing services to taxonomists for standard genome sequencing and annotation.</title>
        <authorList>
            <consortium name="The Broad Institute Genomics Platform"/>
            <consortium name="The Broad Institute Genome Sequencing Center for Infectious Disease"/>
            <person name="Wu L."/>
            <person name="Ma J."/>
        </authorList>
    </citation>
    <scope>NUCLEOTIDE SEQUENCE [LARGE SCALE GENOMIC DNA]</scope>
    <source>
        <strain evidence="2 3">JCM 15481</strain>
    </source>
</reference>
<dbReference type="InterPro" id="IPR041698">
    <property type="entry name" value="Methyltransf_25"/>
</dbReference>
<evidence type="ECO:0000313" key="3">
    <source>
        <dbReference type="Proteomes" id="UP001500443"/>
    </source>
</evidence>
<dbReference type="Pfam" id="PF13649">
    <property type="entry name" value="Methyltransf_25"/>
    <property type="match status" value="1"/>
</dbReference>
<dbReference type="InterPro" id="IPR029063">
    <property type="entry name" value="SAM-dependent_MTases_sf"/>
</dbReference>
<evidence type="ECO:0000259" key="1">
    <source>
        <dbReference type="Pfam" id="PF13649"/>
    </source>
</evidence>
<dbReference type="GO" id="GO:0032259">
    <property type="term" value="P:methylation"/>
    <property type="evidence" value="ECO:0007669"/>
    <property type="project" value="UniProtKB-KW"/>
</dbReference>
<dbReference type="InterPro" id="IPR050723">
    <property type="entry name" value="CFA/CMAS"/>
</dbReference>
<gene>
    <name evidence="2" type="ORF">GCM10009802_32710</name>
</gene>
<dbReference type="SUPFAM" id="SSF53335">
    <property type="entry name" value="S-adenosyl-L-methionine-dependent methyltransferases"/>
    <property type="match status" value="1"/>
</dbReference>
<sequence length="279" mass="29913">MAESTRTLEWDGATGDHWVAYEEKYNAAVFRYSERLFAGADVRPDDRVLDIGCGCGQTTRVAAELAAKGSAHGVDLSAAMLAQARARAAEEGLDNVRFEQADAQVHDFAAGAYDLAISRNGVMFFDDPVAAFANVRRALRPAGRLAFVCWRAPEESEYSLVPRAALGRYVTLPGPGGANEPGPNSLADPDRVRDVLGRAGLVDVRLDPEDELMDLGADLDEAMDFVLNRPHVRGPLSEVDAPTAAKATDELRTALTPYVTPAGVLLRSPAWLVTAHAPA</sequence>
<dbReference type="RefSeq" id="WP_344290735.1">
    <property type="nucleotide sequence ID" value="NZ_BAAAPF010000098.1"/>
</dbReference>
<proteinExistence type="predicted"/>
<keyword evidence="2" id="KW-0808">Transferase</keyword>